<dbReference type="InterPro" id="IPR008266">
    <property type="entry name" value="Tyr_kinase_AS"/>
</dbReference>
<dbReference type="Proteomes" id="UP001652625">
    <property type="component" value="Chromosome 15"/>
</dbReference>
<dbReference type="InterPro" id="IPR001245">
    <property type="entry name" value="Ser-Thr/Tyr_kinase_cat_dom"/>
</dbReference>
<dbReference type="Gene3D" id="3.30.200.20">
    <property type="entry name" value="Phosphorylase Kinase, domain 1"/>
    <property type="match status" value="1"/>
</dbReference>
<proteinExistence type="predicted"/>
<keyword evidence="1" id="KW-0812">Transmembrane</keyword>
<evidence type="ECO:0000259" key="2">
    <source>
        <dbReference type="PROSITE" id="PS50011"/>
    </source>
</evidence>
<reference evidence="4 5" key="1">
    <citation type="submission" date="2025-05" db="UniProtKB">
        <authorList>
            <consortium name="RefSeq"/>
        </authorList>
    </citation>
    <scope>IDENTIFICATION</scope>
</reference>
<dbReference type="RefSeq" id="XP_065676473.1">
    <property type="nucleotide sequence ID" value="XM_065820401.1"/>
</dbReference>
<dbReference type="Pfam" id="PF14295">
    <property type="entry name" value="PAN_4"/>
    <property type="match status" value="4"/>
</dbReference>
<keyword evidence="3" id="KW-1185">Reference proteome</keyword>
<gene>
    <name evidence="4 5 6" type="primary">LOC136072102</name>
</gene>
<dbReference type="SMART" id="SM00219">
    <property type="entry name" value="TyrKc"/>
    <property type="match status" value="1"/>
</dbReference>
<evidence type="ECO:0000256" key="1">
    <source>
        <dbReference type="SAM" id="Phobius"/>
    </source>
</evidence>
<evidence type="ECO:0000313" key="5">
    <source>
        <dbReference type="RefSeq" id="XP_065676472.1"/>
    </source>
</evidence>
<dbReference type="InterPro" id="IPR003609">
    <property type="entry name" value="Pan_app"/>
</dbReference>
<feature type="transmembrane region" description="Helical" evidence="1">
    <location>
        <begin position="386"/>
        <end position="408"/>
    </location>
</feature>
<dbReference type="Pfam" id="PF07714">
    <property type="entry name" value="PK_Tyr_Ser-Thr"/>
    <property type="match status" value="1"/>
</dbReference>
<dbReference type="PRINTS" id="PR00109">
    <property type="entry name" value="TYRKINASE"/>
</dbReference>
<dbReference type="InterPro" id="IPR011009">
    <property type="entry name" value="Kinase-like_dom_sf"/>
</dbReference>
<dbReference type="PANTHER" id="PTHR24416:SF583">
    <property type="entry name" value="RECEPTOR PROTEIN-TYROSINE KINASE"/>
    <property type="match status" value="1"/>
</dbReference>
<dbReference type="Gene3D" id="1.10.510.10">
    <property type="entry name" value="Transferase(Phosphotransferase) domain 1"/>
    <property type="match status" value="1"/>
</dbReference>
<keyword evidence="1" id="KW-0472">Membrane</keyword>
<dbReference type="InterPro" id="IPR020635">
    <property type="entry name" value="Tyr_kinase_cat_dom"/>
</dbReference>
<dbReference type="SUPFAM" id="SSF56112">
    <property type="entry name" value="Protein kinase-like (PK-like)"/>
    <property type="match status" value="1"/>
</dbReference>
<dbReference type="GeneID" id="136072102"/>
<dbReference type="PROSITE" id="PS50011">
    <property type="entry name" value="PROTEIN_KINASE_DOM"/>
    <property type="match status" value="1"/>
</dbReference>
<dbReference type="PANTHER" id="PTHR24416">
    <property type="entry name" value="TYROSINE-PROTEIN KINASE RECEPTOR"/>
    <property type="match status" value="1"/>
</dbReference>
<dbReference type="RefSeq" id="XP_065676472.1">
    <property type="nucleotide sequence ID" value="XM_065820400.1"/>
</dbReference>
<keyword evidence="1" id="KW-1133">Transmembrane helix</keyword>
<accession>A0ABM4DPG7</accession>
<organism evidence="3 6">
    <name type="scientific">Hydra vulgaris</name>
    <name type="common">Hydra</name>
    <name type="synonym">Hydra attenuata</name>
    <dbReference type="NCBI Taxonomy" id="6087"/>
    <lineage>
        <taxon>Eukaryota</taxon>
        <taxon>Metazoa</taxon>
        <taxon>Cnidaria</taxon>
        <taxon>Hydrozoa</taxon>
        <taxon>Hydroidolina</taxon>
        <taxon>Anthoathecata</taxon>
        <taxon>Aplanulata</taxon>
        <taxon>Hydridae</taxon>
        <taxon>Hydra</taxon>
    </lineage>
</organism>
<dbReference type="InterPro" id="IPR050122">
    <property type="entry name" value="RTK"/>
</dbReference>
<evidence type="ECO:0000313" key="3">
    <source>
        <dbReference type="Proteomes" id="UP001652625"/>
    </source>
</evidence>
<name>A0ABM4DPG7_HYDVU</name>
<protein>
    <submittedName>
        <fullName evidence="4 5">Receptor-type tyrosine-protein kinase FLT3-like isoform X1</fullName>
    </submittedName>
</protein>
<dbReference type="Gene3D" id="3.50.4.10">
    <property type="entry name" value="Hepatocyte Growth Factor"/>
    <property type="match status" value="4"/>
</dbReference>
<evidence type="ECO:0000313" key="4">
    <source>
        <dbReference type="RefSeq" id="XP_065676471.1"/>
    </source>
</evidence>
<sequence length="815" mass="92213">MHTHLMYAQFNKELLYNQYVPRYKTIKFDSKQIKLHIYVTSHFKMCDSKYISIVLLFWIATSQAVKWNGNWAMDCDFPEHDLANVTTKRPECGGRCFSTPKCTHFSWSSYNGGTCWMKYGTVSKPDAVTSEKDMMCGIIIEKAIEWNGNWAFNCDFPERDLANITMESHECGSRCYSISECTHFSWSSYSGGTCWMKYGTVSKTDAISSEQGTVCGVVKEKGIEWVGSWGKDCDFLEHDLANVTIKRHQCGGRCSSTPNCTHFSWSSYNGGICRMKYGTVFKSDAISGKKGMMCGVIYEKAIKWNGNSAIDCDFPERDLTNAITKQNECSGRCSSTPGCTHFTWNTLNGGTCWMKQGVVSKSDAIASEKGMMCGVIIKKSLSKTSIITTAILVPVVAVLVVLAVVIGFRICIKKKVPFQNNNLHLKQLENKNKNSYLTDNWEIFPDSIVLNKKVGQGAFGNVFVAKISSSVLAKTCYASQTNMILHDIKEDSAVNVAVKLLKDNASQSEINDFGNEINLMKGIGYHKNIVNMIGWSTVRNQLCLVVEFMENGDLLNFLRNRRTKYIASMMEGDSSNMSTQNYQKLLEKTSLVHDTTLVDTEAMTPNDLICFAWQVASGMEYLSLNKLVHRDLAARNILISADKKVKVSDFGLTRKVNDDLNYTSCTHRRLPVKWMSVEAIFDQMFTSYSDVWAYGVVLFEIVTLGGTPYPGLSNCELLARLKIGYRMERPDNCSQIMYDHMLHCWNEDPLKRPSFTELRELFEEVLCRGGHYFTFEINEKNNYYSVPSFNSITSDANDEAQEFLKKHVYSVKEMN</sequence>
<dbReference type="InterPro" id="IPR000719">
    <property type="entry name" value="Prot_kinase_dom"/>
</dbReference>
<dbReference type="PROSITE" id="PS00109">
    <property type="entry name" value="PROTEIN_KINASE_TYR"/>
    <property type="match status" value="1"/>
</dbReference>
<dbReference type="RefSeq" id="XP_065676471.1">
    <property type="nucleotide sequence ID" value="XM_065820399.1"/>
</dbReference>
<evidence type="ECO:0000313" key="6">
    <source>
        <dbReference type="RefSeq" id="XP_065676473.1"/>
    </source>
</evidence>
<feature type="domain" description="Protein kinase" evidence="2">
    <location>
        <begin position="448"/>
        <end position="774"/>
    </location>
</feature>
<dbReference type="CDD" id="cd00192">
    <property type="entry name" value="PTKc"/>
    <property type="match status" value="1"/>
</dbReference>